<accession>A0A9W5Y7W7</accession>
<name>A0A9W5Y7W7_9FIRM</name>
<comment type="caution">
    <text evidence="1">The sequence shown here is derived from an EMBL/GenBank/DDBJ whole genome shotgun (WGS) entry which is preliminary data.</text>
</comment>
<dbReference type="Gene3D" id="3.40.1660.10">
    <property type="entry name" value="EreA-like (biosynthetic domain)"/>
    <property type="match status" value="1"/>
</dbReference>
<sequence>MLRKEISYLLVVLMVLGTAGCGKIKTLEEWYEINVSEIKSLDSDDYSDLEFLKPLLKDKRVVAIGENFQGVGDYIELKTRLVKYLHEELGFNAIGLESGLGECIMSLNNNNLSAKQMMEYSIMPTSYSEEALDLFTYIKEQKDTEDPLDLFGFDMEFTSIYFAEYLKQWIEKVDKEVAEDYYELEINFLRDYSELLNKYGYESTGYLEKYQKVIDRYSADYDDVIKFIKDNREELEAIYRQNDLLVDSALRTLGNRMNIVRMSMVGTVKRYELRNEIMADNVKWYMDANPDKKIIIWGHNDNITKNTSKMLTLENDEWSNSFVSMGEILSQKFPRQVYVMGLYMQGGKALHPITNEIIDIPPVPTGSLEEIISRRGYETTFVDLSKNRSKNKFNKWMFTNQYASDDGLTYEIEIRSNVQQLVPKDQYDGIILFDNVSPLTHMK</sequence>
<dbReference type="InterPro" id="IPR007815">
    <property type="entry name" value="Emycin_Estase"/>
</dbReference>
<dbReference type="Gene3D" id="3.30.1870.10">
    <property type="entry name" value="EreA-like, domain 2"/>
    <property type="match status" value="1"/>
</dbReference>
<proteinExistence type="predicted"/>
<dbReference type="Gene3D" id="1.20.1440.30">
    <property type="entry name" value="Biosynthetic Protein domain"/>
    <property type="match status" value="1"/>
</dbReference>
<organism evidence="1 2">
    <name type="scientific">Vallitalea longa</name>
    <dbReference type="NCBI Taxonomy" id="2936439"/>
    <lineage>
        <taxon>Bacteria</taxon>
        <taxon>Bacillati</taxon>
        <taxon>Bacillota</taxon>
        <taxon>Clostridia</taxon>
        <taxon>Lachnospirales</taxon>
        <taxon>Vallitaleaceae</taxon>
        <taxon>Vallitalea</taxon>
    </lineage>
</organism>
<dbReference type="EMBL" id="BRLB01000001">
    <property type="protein sequence ID" value="GKX28317.1"/>
    <property type="molecule type" value="Genomic_DNA"/>
</dbReference>
<keyword evidence="2" id="KW-1185">Reference proteome</keyword>
<gene>
    <name evidence="1" type="primary">ybfO_2</name>
    <name evidence="1" type="ORF">SH1V18_07970</name>
</gene>
<dbReference type="RefSeq" id="WP_281812459.1">
    <property type="nucleotide sequence ID" value="NZ_BRLB01000001.1"/>
</dbReference>
<reference evidence="1" key="1">
    <citation type="submission" date="2022-06" db="EMBL/GenBank/DDBJ databases">
        <title>Vallitalea longa sp. nov., an anaerobic bacterium isolated from marine sediment.</title>
        <authorList>
            <person name="Hirano S."/>
            <person name="Terahara T."/>
            <person name="Mori K."/>
            <person name="Hamada M."/>
            <person name="Matsumoto R."/>
            <person name="Kobayashi T."/>
        </authorList>
    </citation>
    <scope>NUCLEOTIDE SEQUENCE</scope>
    <source>
        <strain evidence="1">SH18-1</strain>
    </source>
</reference>
<dbReference type="GO" id="GO:0016787">
    <property type="term" value="F:hydrolase activity"/>
    <property type="evidence" value="ECO:0007669"/>
    <property type="project" value="UniProtKB-KW"/>
</dbReference>
<dbReference type="AlphaFoldDB" id="A0A9W5Y7W7"/>
<dbReference type="PANTHER" id="PTHR31299">
    <property type="entry name" value="ESTERASE, PUTATIVE (AFU_ORTHOLOGUE AFUA_1G05850)-RELATED"/>
    <property type="match status" value="1"/>
</dbReference>
<dbReference type="InterPro" id="IPR052036">
    <property type="entry name" value="Hydrolase/PRTase-associated"/>
</dbReference>
<evidence type="ECO:0000313" key="1">
    <source>
        <dbReference type="EMBL" id="GKX28317.1"/>
    </source>
</evidence>
<keyword evidence="1" id="KW-0378">Hydrolase</keyword>
<dbReference type="CDD" id="cd14728">
    <property type="entry name" value="Ere-like"/>
    <property type="match status" value="1"/>
</dbReference>
<dbReference type="PROSITE" id="PS51257">
    <property type="entry name" value="PROKAR_LIPOPROTEIN"/>
    <property type="match status" value="1"/>
</dbReference>
<dbReference type="Pfam" id="PF05139">
    <property type="entry name" value="Erythro_esteras"/>
    <property type="match status" value="1"/>
</dbReference>
<dbReference type="SUPFAM" id="SSF159501">
    <property type="entry name" value="EreA/ChaN-like"/>
    <property type="match status" value="1"/>
</dbReference>
<dbReference type="Proteomes" id="UP001144256">
    <property type="component" value="Unassembled WGS sequence"/>
</dbReference>
<dbReference type="PANTHER" id="PTHR31299:SF0">
    <property type="entry name" value="ESTERASE, PUTATIVE (AFU_ORTHOLOGUE AFUA_1G05850)-RELATED"/>
    <property type="match status" value="1"/>
</dbReference>
<dbReference type="GO" id="GO:0046677">
    <property type="term" value="P:response to antibiotic"/>
    <property type="evidence" value="ECO:0007669"/>
    <property type="project" value="InterPro"/>
</dbReference>
<evidence type="ECO:0000313" key="2">
    <source>
        <dbReference type="Proteomes" id="UP001144256"/>
    </source>
</evidence>
<protein>
    <submittedName>
        <fullName evidence="1">Hydrolase YbfO</fullName>
    </submittedName>
</protein>